<dbReference type="AlphaFoldDB" id="A0A4U6TFP3"/>
<protein>
    <submittedName>
        <fullName evidence="2">Uncharacterized protein</fullName>
    </submittedName>
</protein>
<feature type="region of interest" description="Disordered" evidence="1">
    <location>
        <begin position="30"/>
        <end position="54"/>
    </location>
</feature>
<sequence length="174" mass="19215">MTRPDAQSRAAVPTLPLANQPFLAGAALLDSVETSSARPSPPSRRRRPAAGVDGEPAGLRLPLIGWRTEHLLLLAPQGRLPRRRQGGYAGWTPPRPETSVETDVSFGSLEPWIRGASWLLLPAGCWAWCVRHAQAQWRVLISEAPVDSFLALWSYGVEQLQVKFGVMESHHYLH</sequence>
<dbReference type="Proteomes" id="UP000298652">
    <property type="component" value="Chromosome 9"/>
</dbReference>
<evidence type="ECO:0000313" key="3">
    <source>
        <dbReference type="Proteomes" id="UP000298652"/>
    </source>
</evidence>
<organism evidence="2 3">
    <name type="scientific">Setaria viridis</name>
    <name type="common">Green bristlegrass</name>
    <name type="synonym">Setaria italica subsp. viridis</name>
    <dbReference type="NCBI Taxonomy" id="4556"/>
    <lineage>
        <taxon>Eukaryota</taxon>
        <taxon>Viridiplantae</taxon>
        <taxon>Streptophyta</taxon>
        <taxon>Embryophyta</taxon>
        <taxon>Tracheophyta</taxon>
        <taxon>Spermatophyta</taxon>
        <taxon>Magnoliopsida</taxon>
        <taxon>Liliopsida</taxon>
        <taxon>Poales</taxon>
        <taxon>Poaceae</taxon>
        <taxon>PACMAD clade</taxon>
        <taxon>Panicoideae</taxon>
        <taxon>Panicodae</taxon>
        <taxon>Paniceae</taxon>
        <taxon>Cenchrinae</taxon>
        <taxon>Setaria</taxon>
    </lineage>
</organism>
<name>A0A4U6TFP3_SETVI</name>
<keyword evidence="3" id="KW-1185">Reference proteome</keyword>
<accession>A0A4U6TFP3</accession>
<evidence type="ECO:0000256" key="1">
    <source>
        <dbReference type="SAM" id="MobiDB-lite"/>
    </source>
</evidence>
<dbReference type="Gramene" id="TKV96066">
    <property type="protein sequence ID" value="TKV96066"/>
    <property type="gene ID" value="SEVIR_9G405300v2"/>
</dbReference>
<dbReference type="EMBL" id="CM016560">
    <property type="protein sequence ID" value="TKV96066.1"/>
    <property type="molecule type" value="Genomic_DNA"/>
</dbReference>
<proteinExistence type="predicted"/>
<gene>
    <name evidence="2" type="ORF">SEVIR_9G405300v2</name>
</gene>
<evidence type="ECO:0000313" key="2">
    <source>
        <dbReference type="EMBL" id="TKV96066.1"/>
    </source>
</evidence>
<reference evidence="2" key="1">
    <citation type="submission" date="2019-03" db="EMBL/GenBank/DDBJ databases">
        <title>WGS assembly of Setaria viridis.</title>
        <authorList>
            <person name="Huang P."/>
            <person name="Jenkins J."/>
            <person name="Grimwood J."/>
            <person name="Barry K."/>
            <person name="Healey A."/>
            <person name="Mamidi S."/>
            <person name="Sreedasyam A."/>
            <person name="Shu S."/>
            <person name="Feldman M."/>
            <person name="Wu J."/>
            <person name="Yu Y."/>
            <person name="Chen C."/>
            <person name="Johnson J."/>
            <person name="Rokhsar D."/>
            <person name="Baxter I."/>
            <person name="Schmutz J."/>
            <person name="Brutnell T."/>
            <person name="Kellogg E."/>
        </authorList>
    </citation>
    <scope>NUCLEOTIDE SEQUENCE [LARGE SCALE GENOMIC DNA]</scope>
</reference>